<accession>A0A5E4V0R3</accession>
<evidence type="ECO:0000313" key="3">
    <source>
        <dbReference type="Proteomes" id="UP000406256"/>
    </source>
</evidence>
<reference evidence="2 3" key="1">
    <citation type="submission" date="2019-08" db="EMBL/GenBank/DDBJ databases">
        <authorList>
            <person name="Peeters C."/>
        </authorList>
    </citation>
    <scope>NUCLEOTIDE SEQUENCE [LARGE SCALE GENOMIC DNA]</scope>
    <source>
        <strain evidence="2 3">LMG 31108</strain>
    </source>
</reference>
<dbReference type="RefSeq" id="WP_150669052.1">
    <property type="nucleotide sequence ID" value="NZ_CABPSB010000007.1"/>
</dbReference>
<feature type="compositionally biased region" description="Polar residues" evidence="1">
    <location>
        <begin position="48"/>
        <end position="58"/>
    </location>
</feature>
<protein>
    <submittedName>
        <fullName evidence="2">Uncharacterized protein</fullName>
    </submittedName>
</protein>
<proteinExistence type="predicted"/>
<dbReference type="Proteomes" id="UP000406256">
    <property type="component" value="Unassembled WGS sequence"/>
</dbReference>
<name>A0A5E4V0R3_9BURK</name>
<dbReference type="AlphaFoldDB" id="A0A5E4V0R3"/>
<feature type="region of interest" description="Disordered" evidence="1">
    <location>
        <begin position="33"/>
        <end position="61"/>
    </location>
</feature>
<evidence type="ECO:0000313" key="2">
    <source>
        <dbReference type="EMBL" id="VVE05806.1"/>
    </source>
</evidence>
<keyword evidence="3" id="KW-1185">Reference proteome</keyword>
<organism evidence="2 3">
    <name type="scientific">Pandoraea anhela</name>
    <dbReference type="NCBI Taxonomy" id="2508295"/>
    <lineage>
        <taxon>Bacteria</taxon>
        <taxon>Pseudomonadati</taxon>
        <taxon>Pseudomonadota</taxon>
        <taxon>Betaproteobacteria</taxon>
        <taxon>Burkholderiales</taxon>
        <taxon>Burkholderiaceae</taxon>
        <taxon>Pandoraea</taxon>
    </lineage>
</organism>
<evidence type="ECO:0000256" key="1">
    <source>
        <dbReference type="SAM" id="MobiDB-lite"/>
    </source>
</evidence>
<dbReference type="OrthoDB" id="9820548at2"/>
<sequence>MGWTGAEPGFGTIRDLRERVEIYRGIAGSDAKASDAHGVTRRLPDFSGASQRSPQSDIRLTGPCGRIVERRGAIDADSVSNGSDASVDASVDDFADDFAGVRQSSQTKLSSVIETLRRDLLTPGAMHRASAAQACAEWVASAEAHMPVSSVPALPGDWCNVVAANALADVGCWQFDSTVAFRETVECAPRALPAVLSKAVAPAAARRMGLPTDFPIVCQREFRYEAGHLKGTTEWRDACRPGRALMRSDEDFGTFPYPACVSVNFRGDAEGLVVIPVEIAPEAGEPPVTLLFSSPYGQYLGADGQTYAMTFVGDASYAFAMPPAEDCATPVVAHRALPGGDADRMFRLADRIMGAKMEITMFVSRADGPGWAYAPGQESGARFNLKWVVNDAGLARLFTEAGEELTQQLDTMLHVLNDPCPALIRLYRNFVPDDAHAQTNARRLVALHGDTLARNRSALETTFRRLNDMAAIADFQPQNGASARGLLLGMTTGSLADVPMNTFYDVPLILIARHLVQNIFTAQGTHAANVAGHHFADILFHECGHAAIGWKDDVTPQPWAYKPAHEFRGVYLREEWRGGTVDLAPLVQTLRQSTPESIVNLASFNQLMRMLLPALDAGLAQDVFPGLLDGTSANYSYEYLVSMLSEPHDRARFDADFLAFLNDLARQGRNIAGDVY</sequence>
<dbReference type="EMBL" id="CABPSB010000007">
    <property type="protein sequence ID" value="VVE05806.1"/>
    <property type="molecule type" value="Genomic_DNA"/>
</dbReference>
<gene>
    <name evidence="2" type="ORF">PAN31108_02365</name>
</gene>